<keyword evidence="3" id="KW-1185">Reference proteome</keyword>
<evidence type="ECO:0000259" key="1">
    <source>
        <dbReference type="Pfam" id="PF07866"/>
    </source>
</evidence>
<organism evidence="2 3">
    <name type="scientific">Microbacterium capsulatum</name>
    <dbReference type="NCBI Taxonomy" id="3041921"/>
    <lineage>
        <taxon>Bacteria</taxon>
        <taxon>Bacillati</taxon>
        <taxon>Actinomycetota</taxon>
        <taxon>Actinomycetes</taxon>
        <taxon>Micrococcales</taxon>
        <taxon>Microbacteriaceae</taxon>
        <taxon>Microbacterium</taxon>
    </lineage>
</organism>
<feature type="domain" description="DUF1653" evidence="1">
    <location>
        <begin position="6"/>
        <end position="66"/>
    </location>
</feature>
<sequence length="69" mass="8176">MSVSPGIYQHFKGARYEVVAVGRHSETEEQLVFYRKLYDDYSFWARPLAMFEEHVERDGYSGPRFVRIA</sequence>
<dbReference type="InterPro" id="IPR023387">
    <property type="entry name" value="DUF1653-like_dom"/>
</dbReference>
<protein>
    <submittedName>
        <fullName evidence="2">DUF1653 domain-containing protein</fullName>
    </submittedName>
</protein>
<evidence type="ECO:0000313" key="2">
    <source>
        <dbReference type="EMBL" id="MDQ4215850.1"/>
    </source>
</evidence>
<accession>A0ABU0XP23</accession>
<proteinExistence type="predicted"/>
<dbReference type="InterPro" id="IPR037135">
    <property type="entry name" value="DUF1653-like_dom_sf"/>
</dbReference>
<dbReference type="RefSeq" id="WP_308490801.1">
    <property type="nucleotide sequence ID" value="NZ_JAVFCB010000016.1"/>
</dbReference>
<dbReference type="Gene3D" id="2.30.30.320">
    <property type="entry name" value="DUF1653-like domain"/>
    <property type="match status" value="1"/>
</dbReference>
<reference evidence="2 3" key="1">
    <citation type="submission" date="2023-08" db="EMBL/GenBank/DDBJ databases">
        <title>Microbacterium sp. nov., isolated from a waste landfill.</title>
        <authorList>
            <person name="Wen W."/>
        </authorList>
    </citation>
    <scope>NUCLEOTIDE SEQUENCE [LARGE SCALE GENOMIC DNA]</scope>
    <source>
        <strain evidence="2 3">ASV81</strain>
    </source>
</reference>
<name>A0ABU0XP23_9MICO</name>
<dbReference type="EMBL" id="JAVFCB010000016">
    <property type="protein sequence ID" value="MDQ4215850.1"/>
    <property type="molecule type" value="Genomic_DNA"/>
</dbReference>
<dbReference type="Pfam" id="PF07866">
    <property type="entry name" value="DUF1653"/>
    <property type="match status" value="1"/>
</dbReference>
<evidence type="ECO:0000313" key="3">
    <source>
        <dbReference type="Proteomes" id="UP001230289"/>
    </source>
</evidence>
<comment type="caution">
    <text evidence="2">The sequence shown here is derived from an EMBL/GenBank/DDBJ whole genome shotgun (WGS) entry which is preliminary data.</text>
</comment>
<dbReference type="Proteomes" id="UP001230289">
    <property type="component" value="Unassembled WGS sequence"/>
</dbReference>
<gene>
    <name evidence="2" type="ORF">RBR11_18190</name>
</gene>